<dbReference type="PANTHER" id="PTHR43296:SF2">
    <property type="entry name" value="PEROXISOMAL 2,4-DIENOYL-COA REDUCTASE [(3E)-ENOYL-COA-PRODUCING]"/>
    <property type="match status" value="1"/>
</dbReference>
<dbReference type="Proteomes" id="UP000215224">
    <property type="component" value="Chromosome"/>
</dbReference>
<keyword evidence="1" id="KW-0521">NADP</keyword>
<sequence length="252" mass="27561">MNRKVAVITGGSSGMGKYMGKKYSDEGYDVILTGRSKERLMGAIEELQMENAIPFEMDVRNLEKVKEMVEEIDRLYGRIDVLINNAAGNFVCPVEKLSPNGWNSVIDIVLNGTFYCSSEVGKYWIAKGVTGNIINMVATYAWNAGAGVAHSAAAKAGVLSLTRTLAVEWGTKYGIRVNAIAPGPIERTGGADKLLQSEEDMLKIKESVPLKRFGKPEEIAELAFFISSEKASYMNGECVTLDGGQWLQPFPF</sequence>
<name>A0A223KPX4_9BACI</name>
<dbReference type="PRINTS" id="PR00081">
    <property type="entry name" value="GDHRDH"/>
</dbReference>
<evidence type="ECO:0000313" key="4">
    <source>
        <dbReference type="Proteomes" id="UP000215224"/>
    </source>
</evidence>
<protein>
    <submittedName>
        <fullName evidence="3">2,4-dienoyl-CoA reductase</fullName>
    </submittedName>
</protein>
<organism evidence="3 4">
    <name type="scientific">Sutcliffiella cohnii</name>
    <dbReference type="NCBI Taxonomy" id="33932"/>
    <lineage>
        <taxon>Bacteria</taxon>
        <taxon>Bacillati</taxon>
        <taxon>Bacillota</taxon>
        <taxon>Bacilli</taxon>
        <taxon>Bacillales</taxon>
        <taxon>Bacillaceae</taxon>
        <taxon>Sutcliffiella</taxon>
    </lineage>
</organism>
<gene>
    <name evidence="3" type="ORF">BC6307_09910</name>
</gene>
<evidence type="ECO:0000256" key="2">
    <source>
        <dbReference type="ARBA" id="ARBA00023002"/>
    </source>
</evidence>
<evidence type="ECO:0000313" key="3">
    <source>
        <dbReference type="EMBL" id="AST91575.1"/>
    </source>
</evidence>
<dbReference type="AlphaFoldDB" id="A0A223KPX4"/>
<dbReference type="NCBIfam" id="NF005811">
    <property type="entry name" value="PRK07677.1"/>
    <property type="match status" value="1"/>
</dbReference>
<proteinExistence type="predicted"/>
<dbReference type="FunFam" id="3.40.50.720:FF:000084">
    <property type="entry name" value="Short-chain dehydrogenase reductase"/>
    <property type="match status" value="1"/>
</dbReference>
<dbReference type="SUPFAM" id="SSF51735">
    <property type="entry name" value="NAD(P)-binding Rossmann-fold domains"/>
    <property type="match status" value="1"/>
</dbReference>
<dbReference type="PRINTS" id="PR00080">
    <property type="entry name" value="SDRFAMILY"/>
</dbReference>
<dbReference type="GO" id="GO:0008206">
    <property type="term" value="P:bile acid metabolic process"/>
    <property type="evidence" value="ECO:0007669"/>
    <property type="project" value="UniProtKB-ARBA"/>
</dbReference>
<dbReference type="PANTHER" id="PTHR43296">
    <property type="entry name" value="PEROXISOMAL 2,4-DIENOYL-COA REDUCTASE"/>
    <property type="match status" value="1"/>
</dbReference>
<evidence type="ECO:0000256" key="1">
    <source>
        <dbReference type="ARBA" id="ARBA00022857"/>
    </source>
</evidence>
<dbReference type="STRING" id="1314751.GCA_001591425_01300"/>
<dbReference type="GO" id="GO:0008670">
    <property type="term" value="F:2,4-dienoyl-CoA reductase (NADPH) activity"/>
    <property type="evidence" value="ECO:0007669"/>
    <property type="project" value="InterPro"/>
</dbReference>
<dbReference type="InterPro" id="IPR045017">
    <property type="entry name" value="DECR2-like"/>
</dbReference>
<dbReference type="GO" id="GO:0009062">
    <property type="term" value="P:fatty acid catabolic process"/>
    <property type="evidence" value="ECO:0007669"/>
    <property type="project" value="InterPro"/>
</dbReference>
<dbReference type="InterPro" id="IPR036291">
    <property type="entry name" value="NAD(P)-bd_dom_sf"/>
</dbReference>
<dbReference type="RefSeq" id="WP_066413662.1">
    <property type="nucleotide sequence ID" value="NZ_CP018866.1"/>
</dbReference>
<dbReference type="InterPro" id="IPR002347">
    <property type="entry name" value="SDR_fam"/>
</dbReference>
<dbReference type="EMBL" id="CP018866">
    <property type="protein sequence ID" value="AST91575.1"/>
    <property type="molecule type" value="Genomic_DNA"/>
</dbReference>
<keyword evidence="4" id="KW-1185">Reference proteome</keyword>
<dbReference type="Gene3D" id="3.40.50.720">
    <property type="entry name" value="NAD(P)-binding Rossmann-like Domain"/>
    <property type="match status" value="1"/>
</dbReference>
<dbReference type="Pfam" id="PF13561">
    <property type="entry name" value="adh_short_C2"/>
    <property type="match status" value="1"/>
</dbReference>
<dbReference type="CDD" id="cd05369">
    <property type="entry name" value="TER_DECR_SDR_a"/>
    <property type="match status" value="1"/>
</dbReference>
<keyword evidence="2" id="KW-0560">Oxidoreductase</keyword>
<dbReference type="KEGG" id="bcoh:BC6307_09910"/>
<accession>A0A223KPX4</accession>
<reference evidence="3 4" key="1">
    <citation type="submission" date="2016-12" db="EMBL/GenBank/DDBJ databases">
        <title>The whole genome sequencing and assembly of Bacillus cohnii DSM 6307T strain.</title>
        <authorList>
            <person name="Lee Y.-J."/>
            <person name="Yi H."/>
            <person name="Bahn Y.-S."/>
            <person name="Kim J.F."/>
            <person name="Lee D.-W."/>
        </authorList>
    </citation>
    <scope>NUCLEOTIDE SEQUENCE [LARGE SCALE GENOMIC DNA]</scope>
    <source>
        <strain evidence="3 4">DSM 6307</strain>
    </source>
</reference>